<evidence type="ECO:0000313" key="5">
    <source>
        <dbReference type="Proteomes" id="UP000190541"/>
    </source>
</evidence>
<dbReference type="InterPro" id="IPR054266">
    <property type="entry name" value="DUF6997"/>
</dbReference>
<dbReference type="InterPro" id="IPR054265">
    <property type="entry name" value="DUF6996"/>
</dbReference>
<dbReference type="InterPro" id="IPR055650">
    <property type="entry name" value="DUF7226"/>
</dbReference>
<sequence>MTDSKNEAAWKLLFERHQILKAINESGYYKITSAEINAVREARLMTKFDHQSQLPQLFTAHNLSILPVTRRAYIISSFNAYHVFEPDDAPVYKIKFPHHIESLDFKNITSESTAVNCAFITGIIQDFVNDDALYATVNGRMGSSAFDFDIHCADGQSRTVAVKNAQIEIDAGYEGSHSLSLIEAKNYIAGNFLIRQLYYPFRLWHGQVTKQVRPLFLTYTNGIFHLREYVFEDPNVYNSLRLRRQKKYLIDEGAPPIRLSAILDVLHRTPIIAEPSIPFPQADSFERVINLCELLFEETLLTHQQITANYDFDRRQTNYYSDAGRYLGLIDKVREGGETLFYLTQRGSALFRLDIKARQLALAGYIFEHTAFRSAFFFYHKQAKMPSKEQLVEIMKMSDVYAIESESTFRRRASTIAHWIQWIIGLIEE</sequence>
<proteinExistence type="predicted"/>
<dbReference type="AlphaFoldDB" id="A0A1T5CXM6"/>
<evidence type="ECO:0000259" key="2">
    <source>
        <dbReference type="Pfam" id="PF22518"/>
    </source>
</evidence>
<accession>A0A1T5CXM6</accession>
<gene>
    <name evidence="4" type="ORF">SAMN05660226_02446</name>
</gene>
<feature type="domain" description="DUF6996" evidence="1">
    <location>
        <begin position="8"/>
        <end position="75"/>
    </location>
</feature>
<organism evidence="4 5">
    <name type="scientific">Parapedobacter luteus</name>
    <dbReference type="NCBI Taxonomy" id="623280"/>
    <lineage>
        <taxon>Bacteria</taxon>
        <taxon>Pseudomonadati</taxon>
        <taxon>Bacteroidota</taxon>
        <taxon>Sphingobacteriia</taxon>
        <taxon>Sphingobacteriales</taxon>
        <taxon>Sphingobacteriaceae</taxon>
        <taxon>Parapedobacter</taxon>
    </lineage>
</organism>
<feature type="domain" description="DUF6997" evidence="2">
    <location>
        <begin position="77"/>
        <end position="248"/>
    </location>
</feature>
<dbReference type="Pfam" id="PF22518">
    <property type="entry name" value="DUF6997"/>
    <property type="match status" value="1"/>
</dbReference>
<reference evidence="4 5" key="1">
    <citation type="submission" date="2017-02" db="EMBL/GenBank/DDBJ databases">
        <authorList>
            <person name="Peterson S.W."/>
        </authorList>
    </citation>
    <scope>NUCLEOTIDE SEQUENCE [LARGE SCALE GENOMIC DNA]</scope>
    <source>
        <strain evidence="4 5">DSM 22899</strain>
    </source>
</reference>
<feature type="domain" description="DUF7226" evidence="3">
    <location>
        <begin position="287"/>
        <end position="427"/>
    </location>
</feature>
<evidence type="ECO:0000313" key="4">
    <source>
        <dbReference type="EMBL" id="SKB64159.1"/>
    </source>
</evidence>
<dbReference type="OrthoDB" id="9774819at2"/>
<evidence type="ECO:0000259" key="3">
    <source>
        <dbReference type="Pfam" id="PF23871"/>
    </source>
</evidence>
<protein>
    <submittedName>
        <fullName evidence="4">Uncharacterized protein</fullName>
    </submittedName>
</protein>
<dbReference type="Pfam" id="PF22515">
    <property type="entry name" value="DUF6996"/>
    <property type="match status" value="1"/>
</dbReference>
<dbReference type="EMBL" id="FUYS01000005">
    <property type="protein sequence ID" value="SKB64159.1"/>
    <property type="molecule type" value="Genomic_DNA"/>
</dbReference>
<dbReference type="Proteomes" id="UP000190541">
    <property type="component" value="Unassembled WGS sequence"/>
</dbReference>
<evidence type="ECO:0000259" key="1">
    <source>
        <dbReference type="Pfam" id="PF22515"/>
    </source>
</evidence>
<dbReference type="RefSeq" id="WP_079717125.1">
    <property type="nucleotide sequence ID" value="NZ_FUYS01000005.1"/>
</dbReference>
<dbReference type="Pfam" id="PF23871">
    <property type="entry name" value="DUF7226"/>
    <property type="match status" value="1"/>
</dbReference>
<keyword evidence="5" id="KW-1185">Reference proteome</keyword>
<dbReference type="STRING" id="623280.SAMN05660226_02446"/>
<name>A0A1T5CXM6_9SPHI</name>